<feature type="domain" description="Mur ligase N-terminal catalytic" evidence="12">
    <location>
        <begin position="25"/>
        <end position="89"/>
    </location>
</feature>
<keyword evidence="6 10" id="KW-0133">Cell shape</keyword>
<keyword evidence="7 10" id="KW-0573">Peptidoglycan synthesis</keyword>
<gene>
    <name evidence="10" type="primary">murF</name>
    <name evidence="15" type="ORF">SAMN05444002_2138</name>
</gene>
<dbReference type="Gene3D" id="3.40.1190.10">
    <property type="entry name" value="Mur-like, catalytic domain"/>
    <property type="match status" value="1"/>
</dbReference>
<proteinExistence type="inferred from homology"/>
<dbReference type="NCBIfam" id="TIGR01143">
    <property type="entry name" value="murF"/>
    <property type="match status" value="1"/>
</dbReference>
<evidence type="ECO:0000256" key="7">
    <source>
        <dbReference type="ARBA" id="ARBA00022984"/>
    </source>
</evidence>
<dbReference type="InterPro" id="IPR035911">
    <property type="entry name" value="MurE/MurF_N"/>
</dbReference>
<dbReference type="EC" id="6.3.2.10" evidence="10 11"/>
<dbReference type="SUPFAM" id="SSF63418">
    <property type="entry name" value="MurE/MurF N-terminal domain"/>
    <property type="match status" value="1"/>
</dbReference>
<dbReference type="InterPro" id="IPR000713">
    <property type="entry name" value="Mur_ligase_N"/>
</dbReference>
<comment type="function">
    <text evidence="10 11">Involved in cell wall formation. Catalyzes the final step in the synthesis of UDP-N-acetylmuramoyl-pentapeptide, the precursor of murein.</text>
</comment>
<dbReference type="PANTHER" id="PTHR43024">
    <property type="entry name" value="UDP-N-ACETYLMURAMOYL-TRIPEPTIDE--D-ALANYL-D-ALANINE LIGASE"/>
    <property type="match status" value="1"/>
</dbReference>
<dbReference type="SUPFAM" id="SSF53623">
    <property type="entry name" value="MurD-like peptide ligases, catalytic domain"/>
    <property type="match status" value="1"/>
</dbReference>
<comment type="pathway">
    <text evidence="10 11">Cell wall biogenesis; peptidoglycan biosynthesis.</text>
</comment>
<evidence type="ECO:0000259" key="14">
    <source>
        <dbReference type="Pfam" id="PF08245"/>
    </source>
</evidence>
<dbReference type="InterPro" id="IPR005863">
    <property type="entry name" value="UDP-N-AcMur_synth"/>
</dbReference>
<evidence type="ECO:0000256" key="1">
    <source>
        <dbReference type="ARBA" id="ARBA00022490"/>
    </source>
</evidence>
<dbReference type="InterPro" id="IPR036615">
    <property type="entry name" value="Mur_ligase_C_dom_sf"/>
</dbReference>
<keyword evidence="3 10" id="KW-0132">Cell division</keyword>
<dbReference type="EMBL" id="FSRL01000001">
    <property type="protein sequence ID" value="SIO01534.1"/>
    <property type="molecule type" value="Genomic_DNA"/>
</dbReference>
<keyword evidence="4 10" id="KW-0547">Nucleotide-binding</keyword>
<organism evidence="15 16">
    <name type="scientific">Vannielia litorea</name>
    <dbReference type="NCBI Taxonomy" id="1217970"/>
    <lineage>
        <taxon>Bacteria</taxon>
        <taxon>Pseudomonadati</taxon>
        <taxon>Pseudomonadota</taxon>
        <taxon>Alphaproteobacteria</taxon>
        <taxon>Rhodobacterales</taxon>
        <taxon>Paracoccaceae</taxon>
        <taxon>Vannielia</taxon>
    </lineage>
</organism>
<dbReference type="GO" id="GO:0051301">
    <property type="term" value="P:cell division"/>
    <property type="evidence" value="ECO:0007669"/>
    <property type="project" value="UniProtKB-KW"/>
</dbReference>
<dbReference type="Gene3D" id="3.90.190.20">
    <property type="entry name" value="Mur ligase, C-terminal domain"/>
    <property type="match status" value="1"/>
</dbReference>
<feature type="domain" description="Mur ligase central" evidence="14">
    <location>
        <begin position="107"/>
        <end position="294"/>
    </location>
</feature>
<dbReference type="AlphaFoldDB" id="A0A1N6G204"/>
<comment type="subcellular location">
    <subcellularLocation>
        <location evidence="10 11">Cytoplasm</location>
    </subcellularLocation>
</comment>
<dbReference type="Pfam" id="PF01225">
    <property type="entry name" value="Mur_ligase"/>
    <property type="match status" value="1"/>
</dbReference>
<dbReference type="GO" id="GO:0005737">
    <property type="term" value="C:cytoplasm"/>
    <property type="evidence" value="ECO:0007669"/>
    <property type="project" value="UniProtKB-SubCell"/>
</dbReference>
<evidence type="ECO:0000256" key="6">
    <source>
        <dbReference type="ARBA" id="ARBA00022960"/>
    </source>
</evidence>
<dbReference type="PANTHER" id="PTHR43024:SF1">
    <property type="entry name" value="UDP-N-ACETYLMURAMOYL-TRIPEPTIDE--D-ALANYL-D-ALANINE LIGASE"/>
    <property type="match status" value="1"/>
</dbReference>
<dbReference type="Proteomes" id="UP000184932">
    <property type="component" value="Unassembled WGS sequence"/>
</dbReference>
<evidence type="ECO:0000256" key="10">
    <source>
        <dbReference type="HAMAP-Rule" id="MF_02019"/>
    </source>
</evidence>
<comment type="catalytic activity">
    <reaction evidence="10 11">
        <text>D-alanyl-D-alanine + UDP-N-acetyl-alpha-D-muramoyl-L-alanyl-gamma-D-glutamyl-meso-2,6-diaminopimelate + ATP = UDP-N-acetyl-alpha-D-muramoyl-L-alanyl-gamma-D-glutamyl-meso-2,6-diaminopimeloyl-D-alanyl-D-alanine + ADP + phosphate + H(+)</text>
        <dbReference type="Rhea" id="RHEA:28374"/>
        <dbReference type="ChEBI" id="CHEBI:15378"/>
        <dbReference type="ChEBI" id="CHEBI:30616"/>
        <dbReference type="ChEBI" id="CHEBI:43474"/>
        <dbReference type="ChEBI" id="CHEBI:57822"/>
        <dbReference type="ChEBI" id="CHEBI:61386"/>
        <dbReference type="ChEBI" id="CHEBI:83905"/>
        <dbReference type="ChEBI" id="CHEBI:456216"/>
        <dbReference type="EC" id="6.3.2.10"/>
    </reaction>
</comment>
<dbReference type="GO" id="GO:0008766">
    <property type="term" value="F:UDP-N-acetylmuramoylalanyl-D-glutamyl-2,6-diaminopimelate-D-alanyl-D-alanine ligase activity"/>
    <property type="evidence" value="ECO:0007669"/>
    <property type="project" value="RHEA"/>
</dbReference>
<feature type="binding site" evidence="10">
    <location>
        <begin position="109"/>
        <end position="115"/>
    </location>
    <ligand>
        <name>ATP</name>
        <dbReference type="ChEBI" id="CHEBI:30616"/>
    </ligand>
</feature>
<reference evidence="16" key="1">
    <citation type="submission" date="2016-11" db="EMBL/GenBank/DDBJ databases">
        <authorList>
            <person name="Varghese N."/>
            <person name="Submissions S."/>
        </authorList>
    </citation>
    <scope>NUCLEOTIDE SEQUENCE [LARGE SCALE GENOMIC DNA]</scope>
    <source>
        <strain evidence="16">DSM 29440</strain>
    </source>
</reference>
<keyword evidence="16" id="KW-1185">Reference proteome</keyword>
<evidence type="ECO:0000256" key="5">
    <source>
        <dbReference type="ARBA" id="ARBA00022840"/>
    </source>
</evidence>
<evidence type="ECO:0000259" key="12">
    <source>
        <dbReference type="Pfam" id="PF01225"/>
    </source>
</evidence>
<accession>A0A1N6G204</accession>
<dbReference type="InterPro" id="IPR013221">
    <property type="entry name" value="Mur_ligase_cen"/>
</dbReference>
<dbReference type="GO" id="GO:0009252">
    <property type="term" value="P:peptidoglycan biosynthetic process"/>
    <property type="evidence" value="ECO:0007669"/>
    <property type="project" value="UniProtKB-UniRule"/>
</dbReference>
<keyword evidence="2 10" id="KW-0436">Ligase</keyword>
<evidence type="ECO:0000256" key="9">
    <source>
        <dbReference type="ARBA" id="ARBA00023316"/>
    </source>
</evidence>
<dbReference type="InterPro" id="IPR051046">
    <property type="entry name" value="MurCDEF_CellWall_CoF430Synth"/>
</dbReference>
<dbReference type="UniPathway" id="UPA00219"/>
<dbReference type="Gene3D" id="3.40.1390.10">
    <property type="entry name" value="MurE/MurF, N-terminal domain"/>
    <property type="match status" value="1"/>
</dbReference>
<keyword evidence="1 10" id="KW-0963">Cytoplasm</keyword>
<dbReference type="OrthoDB" id="9800958at2"/>
<keyword evidence="8 10" id="KW-0131">Cell cycle</keyword>
<evidence type="ECO:0000259" key="13">
    <source>
        <dbReference type="Pfam" id="PF02875"/>
    </source>
</evidence>
<dbReference type="InterPro" id="IPR036565">
    <property type="entry name" value="Mur-like_cat_sf"/>
</dbReference>
<feature type="domain" description="Mur ligase C-terminal" evidence="13">
    <location>
        <begin position="334"/>
        <end position="453"/>
    </location>
</feature>
<dbReference type="SUPFAM" id="SSF53244">
    <property type="entry name" value="MurD-like peptide ligases, peptide-binding domain"/>
    <property type="match status" value="1"/>
</dbReference>
<evidence type="ECO:0000313" key="15">
    <source>
        <dbReference type="EMBL" id="SIO01534.1"/>
    </source>
</evidence>
<dbReference type="Pfam" id="PF02875">
    <property type="entry name" value="Mur_ligase_C"/>
    <property type="match status" value="1"/>
</dbReference>
<evidence type="ECO:0000256" key="8">
    <source>
        <dbReference type="ARBA" id="ARBA00023306"/>
    </source>
</evidence>
<evidence type="ECO:0000313" key="16">
    <source>
        <dbReference type="Proteomes" id="UP000184932"/>
    </source>
</evidence>
<dbReference type="InterPro" id="IPR004101">
    <property type="entry name" value="Mur_ligase_C"/>
</dbReference>
<evidence type="ECO:0000256" key="11">
    <source>
        <dbReference type="RuleBase" id="RU004136"/>
    </source>
</evidence>
<protein>
    <recommendedName>
        <fullName evidence="10 11">UDP-N-acetylmuramoyl-tripeptide--D-alanyl-D-alanine ligase</fullName>
        <ecNumber evidence="10 11">6.3.2.10</ecNumber>
    </recommendedName>
    <alternativeName>
        <fullName evidence="10">D-alanyl-D-alanine-adding enzyme</fullName>
    </alternativeName>
</protein>
<dbReference type="STRING" id="1217970.SAMN05444002_2138"/>
<dbReference type="GO" id="GO:0071555">
    <property type="term" value="P:cell wall organization"/>
    <property type="evidence" value="ECO:0007669"/>
    <property type="project" value="UniProtKB-KW"/>
</dbReference>
<keyword evidence="5 10" id="KW-0067">ATP-binding</keyword>
<dbReference type="Pfam" id="PF08245">
    <property type="entry name" value="Mur_ligase_M"/>
    <property type="match status" value="1"/>
</dbReference>
<evidence type="ECO:0000256" key="3">
    <source>
        <dbReference type="ARBA" id="ARBA00022618"/>
    </source>
</evidence>
<sequence>MSALWTAAEAAAATGGTARGDWAATGLSIDSRSIAPGDLFIALKDVRDGHDFVADALAKGAAAALVSRVPEGVAEDAPLLVVADVLEGLEALGRAGRARTKAKVAGVTGSVGKTSTKEMLRAILSRQGRVHAAEKSFNNHWGVPLTLARMPVEADFAVIEIGMSNPGEIAPLARMARPDVAMITTVAPAHMAAFGSLEGIAREKASIFEGLEPGGVAVINGDIDTTPILRAAAEAAGARIISFGQSGEFALGKVVLSEGQTVAEARLGAQPALFKLTTPGTHFAMNALGALAVAQALGADTGLATADLTKWTPFEGRGAREEITTDPARAGGFITLYDDSYNANPASMAASLEMLATTTPRDGIGRVRKGRRIAVIGDMLELGPEEEALHAALAGLEAMEQVHTVHTVGPLSQALHDALPEDQRGYHAADGAAMAKEISRLVDAGDVVLVKASLGTGLGRVVDAIRKMGQAVPQ</sequence>
<dbReference type="GO" id="GO:0008360">
    <property type="term" value="P:regulation of cell shape"/>
    <property type="evidence" value="ECO:0007669"/>
    <property type="project" value="UniProtKB-KW"/>
</dbReference>
<dbReference type="HAMAP" id="MF_02019">
    <property type="entry name" value="MurF"/>
    <property type="match status" value="1"/>
</dbReference>
<name>A0A1N6G204_9RHOB</name>
<dbReference type="GO" id="GO:0005524">
    <property type="term" value="F:ATP binding"/>
    <property type="evidence" value="ECO:0007669"/>
    <property type="project" value="UniProtKB-UniRule"/>
</dbReference>
<keyword evidence="9 10" id="KW-0961">Cell wall biogenesis/degradation</keyword>
<evidence type="ECO:0000256" key="2">
    <source>
        <dbReference type="ARBA" id="ARBA00022598"/>
    </source>
</evidence>
<evidence type="ECO:0000256" key="4">
    <source>
        <dbReference type="ARBA" id="ARBA00022741"/>
    </source>
</evidence>
<dbReference type="RefSeq" id="WP_074256195.1">
    <property type="nucleotide sequence ID" value="NZ_FSRL01000001.1"/>
</dbReference>
<comment type="similarity">
    <text evidence="10">Belongs to the MurCDEF family. MurF subfamily.</text>
</comment>
<dbReference type="GO" id="GO:0047480">
    <property type="term" value="F:UDP-N-acetylmuramoyl-tripeptide-D-alanyl-D-alanine ligase activity"/>
    <property type="evidence" value="ECO:0007669"/>
    <property type="project" value="UniProtKB-UniRule"/>
</dbReference>